<dbReference type="AlphaFoldDB" id="A0A8N4ICG3"/>
<evidence type="ECO:0000256" key="4">
    <source>
        <dbReference type="ARBA" id="ARBA00022723"/>
    </source>
</evidence>
<dbReference type="OrthoDB" id="271433at2759"/>
<dbReference type="PANTHER" id="PTHR22966:SF52">
    <property type="entry name" value="CYSTEINE DIOXYGENASE"/>
    <property type="match status" value="1"/>
</dbReference>
<name>A0A8N4ICG3_ELAGV</name>
<gene>
    <name evidence="9" type="primary">LOC105058446</name>
</gene>
<organism evidence="8 9">
    <name type="scientific">Elaeis guineensis var. tenera</name>
    <name type="common">Oil palm</name>
    <dbReference type="NCBI Taxonomy" id="51953"/>
    <lineage>
        <taxon>Eukaryota</taxon>
        <taxon>Viridiplantae</taxon>
        <taxon>Streptophyta</taxon>
        <taxon>Embryophyta</taxon>
        <taxon>Tracheophyta</taxon>
        <taxon>Spermatophyta</taxon>
        <taxon>Magnoliopsida</taxon>
        <taxon>Liliopsida</taxon>
        <taxon>Arecaceae</taxon>
        <taxon>Arecoideae</taxon>
        <taxon>Cocoseae</taxon>
        <taxon>Elaeidinae</taxon>
        <taxon>Elaeis</taxon>
    </lineage>
</organism>
<comment type="cofactor">
    <cofactor evidence="1">
        <name>Fe(2+)</name>
        <dbReference type="ChEBI" id="CHEBI:29033"/>
    </cofactor>
</comment>
<dbReference type="Gene3D" id="2.60.120.10">
    <property type="entry name" value="Jelly Rolls"/>
    <property type="match status" value="1"/>
</dbReference>
<dbReference type="CDD" id="cd20289">
    <property type="entry name" value="cupin_ADO"/>
    <property type="match status" value="1"/>
</dbReference>
<evidence type="ECO:0000256" key="6">
    <source>
        <dbReference type="ARBA" id="ARBA00023004"/>
    </source>
</evidence>
<dbReference type="RefSeq" id="XP_029124302.1">
    <property type="nucleotide sequence ID" value="XM_029268469.1"/>
</dbReference>
<dbReference type="GO" id="GO:0046872">
    <property type="term" value="F:metal ion binding"/>
    <property type="evidence" value="ECO:0007669"/>
    <property type="project" value="UniProtKB-KW"/>
</dbReference>
<accession>A0A8N4ICG3</accession>
<dbReference type="InterPro" id="IPR012864">
    <property type="entry name" value="PCO/ADO"/>
</dbReference>
<dbReference type="EC" id="1.13.11.20" evidence="3"/>
<comment type="catalytic activity">
    <reaction evidence="7">
        <text>L-cysteine + O2 = 3-sulfino-L-alanine + H(+)</text>
        <dbReference type="Rhea" id="RHEA:20441"/>
        <dbReference type="ChEBI" id="CHEBI:15378"/>
        <dbReference type="ChEBI" id="CHEBI:15379"/>
        <dbReference type="ChEBI" id="CHEBI:35235"/>
        <dbReference type="ChEBI" id="CHEBI:61085"/>
        <dbReference type="EC" id="1.13.11.20"/>
    </reaction>
    <physiologicalReaction direction="left-to-right" evidence="7">
        <dbReference type="Rhea" id="RHEA:20442"/>
    </physiologicalReaction>
</comment>
<reference evidence="9" key="1">
    <citation type="submission" date="2025-08" db="UniProtKB">
        <authorList>
            <consortium name="RefSeq"/>
        </authorList>
    </citation>
    <scope>IDENTIFICATION</scope>
</reference>
<keyword evidence="8" id="KW-1185">Reference proteome</keyword>
<evidence type="ECO:0000256" key="7">
    <source>
        <dbReference type="ARBA" id="ARBA00024284"/>
    </source>
</evidence>
<dbReference type="KEGG" id="egu:105058446"/>
<keyword evidence="4" id="KW-0479">Metal-binding</keyword>
<dbReference type="InterPro" id="IPR011051">
    <property type="entry name" value="RmlC_Cupin_sf"/>
</dbReference>
<evidence type="ECO:0000256" key="1">
    <source>
        <dbReference type="ARBA" id="ARBA00001954"/>
    </source>
</evidence>
<dbReference type="GO" id="GO:0070483">
    <property type="term" value="P:detection of hypoxia"/>
    <property type="evidence" value="ECO:0007669"/>
    <property type="project" value="UniProtKB-ARBA"/>
</dbReference>
<dbReference type="PANTHER" id="PTHR22966">
    <property type="entry name" value="2-AMINOETHANETHIOL DIOXYGENASE"/>
    <property type="match status" value="1"/>
</dbReference>
<keyword evidence="5" id="KW-0560">Oxidoreductase</keyword>
<keyword evidence="6" id="KW-0408">Iron</keyword>
<evidence type="ECO:0000256" key="3">
    <source>
        <dbReference type="ARBA" id="ARBA00013133"/>
    </source>
</evidence>
<sequence>MPLELMNGAIYPRQIQPWQSTLRKGAKFNGFTTPAAWFSPPRRKGLPSRKQIGWLRGILDNIEPVDVGIDGSSDGRSRVDESSIVSRDGLIVGQVLTQITYVHIYESDDFSMGVFCFPAGAKLPLHDHPGMVVLSKVLYGSASVKSYDWVDTPSSRRREGGLAKVVANDQVLEAPCKASVLFPRRGGNIHSFTALTPCAILDVLAPPYAEKRGRPSNYYSETPIPSRPGHFILERRGLPEDLVVVGARYRGPELIVDADF</sequence>
<dbReference type="GO" id="GO:0017172">
    <property type="term" value="F:cysteine dioxygenase activity"/>
    <property type="evidence" value="ECO:0007669"/>
    <property type="project" value="UniProtKB-EC"/>
</dbReference>
<protein>
    <recommendedName>
        <fullName evidence="3">cysteine dioxygenase</fullName>
        <ecNumber evidence="3">1.13.11.20</ecNumber>
    </recommendedName>
</protein>
<proteinExistence type="inferred from homology"/>
<comment type="similarity">
    <text evidence="2">Belongs to the cysteine dioxygenase family.</text>
</comment>
<evidence type="ECO:0000256" key="2">
    <source>
        <dbReference type="ARBA" id="ARBA00006622"/>
    </source>
</evidence>
<dbReference type="Pfam" id="PF07847">
    <property type="entry name" value="PCO_ADO"/>
    <property type="match status" value="1"/>
</dbReference>
<evidence type="ECO:0000256" key="5">
    <source>
        <dbReference type="ARBA" id="ARBA00023002"/>
    </source>
</evidence>
<evidence type="ECO:0000313" key="9">
    <source>
        <dbReference type="RefSeq" id="XP_029124302.1"/>
    </source>
</evidence>
<dbReference type="InterPro" id="IPR014710">
    <property type="entry name" value="RmlC-like_jellyroll"/>
</dbReference>
<dbReference type="Proteomes" id="UP000504607">
    <property type="component" value="Chromosome 15"/>
</dbReference>
<dbReference type="SUPFAM" id="SSF51182">
    <property type="entry name" value="RmlC-like cupins"/>
    <property type="match status" value="1"/>
</dbReference>
<evidence type="ECO:0000313" key="8">
    <source>
        <dbReference type="Proteomes" id="UP000504607"/>
    </source>
</evidence>